<evidence type="ECO:0000313" key="2">
    <source>
        <dbReference type="Proteomes" id="UP000887565"/>
    </source>
</evidence>
<evidence type="ECO:0000313" key="3">
    <source>
        <dbReference type="WBParaSite" id="nRc.2.0.1.t27992-RA"/>
    </source>
</evidence>
<dbReference type="WBParaSite" id="nRc.2.0.1.t27992-RA">
    <property type="protein sequence ID" value="nRc.2.0.1.t27992-RA"/>
    <property type="gene ID" value="nRc.2.0.1.g27992"/>
</dbReference>
<proteinExistence type="predicted"/>
<dbReference type="Proteomes" id="UP000887565">
    <property type="component" value="Unplaced"/>
</dbReference>
<accession>A0A915JPH4</accession>
<feature type="region of interest" description="Disordered" evidence="1">
    <location>
        <begin position="42"/>
        <end position="77"/>
    </location>
</feature>
<name>A0A915JPH4_ROMCU</name>
<keyword evidence="2" id="KW-1185">Reference proteome</keyword>
<reference evidence="3" key="1">
    <citation type="submission" date="2022-11" db="UniProtKB">
        <authorList>
            <consortium name="WormBaseParasite"/>
        </authorList>
    </citation>
    <scope>IDENTIFICATION</scope>
</reference>
<dbReference type="AlphaFoldDB" id="A0A915JPH4"/>
<protein>
    <submittedName>
        <fullName evidence="3">Uncharacterized protein</fullName>
    </submittedName>
</protein>
<feature type="compositionally biased region" description="Basic and acidic residues" evidence="1">
    <location>
        <begin position="50"/>
        <end position="77"/>
    </location>
</feature>
<evidence type="ECO:0000256" key="1">
    <source>
        <dbReference type="SAM" id="MobiDB-lite"/>
    </source>
</evidence>
<sequence>ILALLTNIINRANIEKNNLLEVKAQNSDYQWRKSMKRVIPGRANPYESDLQQRESREDKSACACRRQGEGKPFKGSF</sequence>
<organism evidence="2 3">
    <name type="scientific">Romanomermis culicivorax</name>
    <name type="common">Nematode worm</name>
    <dbReference type="NCBI Taxonomy" id="13658"/>
    <lineage>
        <taxon>Eukaryota</taxon>
        <taxon>Metazoa</taxon>
        <taxon>Ecdysozoa</taxon>
        <taxon>Nematoda</taxon>
        <taxon>Enoplea</taxon>
        <taxon>Dorylaimia</taxon>
        <taxon>Mermithida</taxon>
        <taxon>Mermithoidea</taxon>
        <taxon>Mermithidae</taxon>
        <taxon>Romanomermis</taxon>
    </lineage>
</organism>